<dbReference type="Proteomes" id="UP001212152">
    <property type="component" value="Unassembled WGS sequence"/>
</dbReference>
<evidence type="ECO:0000256" key="1">
    <source>
        <dbReference type="ARBA" id="ARBA00006524"/>
    </source>
</evidence>
<evidence type="ECO:0008006" key="6">
    <source>
        <dbReference type="Google" id="ProtNLM"/>
    </source>
</evidence>
<evidence type="ECO:0000313" key="5">
    <source>
        <dbReference type="Proteomes" id="UP001212152"/>
    </source>
</evidence>
<evidence type="ECO:0000313" key="4">
    <source>
        <dbReference type="EMBL" id="KAJ3176730.1"/>
    </source>
</evidence>
<gene>
    <name evidence="4" type="ORF">HDU87_004869</name>
</gene>
<dbReference type="AlphaFoldDB" id="A0AAD5XPK3"/>
<dbReference type="Pfam" id="PF10273">
    <property type="entry name" value="WGG"/>
    <property type="match status" value="1"/>
</dbReference>
<reference evidence="4" key="1">
    <citation type="submission" date="2020-05" db="EMBL/GenBank/DDBJ databases">
        <title>Phylogenomic resolution of chytrid fungi.</title>
        <authorList>
            <person name="Stajich J.E."/>
            <person name="Amses K."/>
            <person name="Simmons R."/>
            <person name="Seto K."/>
            <person name="Myers J."/>
            <person name="Bonds A."/>
            <person name="Quandt C.A."/>
            <person name="Barry K."/>
            <person name="Liu P."/>
            <person name="Grigoriev I."/>
            <person name="Longcore J.E."/>
            <person name="James T.Y."/>
        </authorList>
    </citation>
    <scope>NUCLEOTIDE SEQUENCE</scope>
    <source>
        <strain evidence="4">JEL0379</strain>
    </source>
</reference>
<keyword evidence="2" id="KW-0698">rRNA processing</keyword>
<sequence length="204" mass="22219">MAAAAPPPPPPTPEIQAARWAGFCESITYVLRGWTGLQIAIDAQMAGHHTSQTSAELHSHMVAFFQQYGTEVMPHEIAQNLEAYFDEVFHANLDDGSPTQIGEKLCRLYKEIVCEGRRETFDAVKEVASRAAGRTAGVRQGGGDSDSSDDSDDGSSDEETEDGGEDSADAMVVDPPAEPRQRRPDPVVDEDGFETVQKKGRRRN</sequence>
<comment type="caution">
    <text evidence="4">The sequence shown here is derived from an EMBL/GenBank/DDBJ whole genome shotgun (WGS) entry which is preliminary data.</text>
</comment>
<name>A0AAD5XPK3_9FUNG</name>
<accession>A0AAD5XPK3</accession>
<feature type="compositionally biased region" description="Basic and acidic residues" evidence="3">
    <location>
        <begin position="177"/>
        <end position="186"/>
    </location>
</feature>
<evidence type="ECO:0000256" key="3">
    <source>
        <dbReference type="SAM" id="MobiDB-lite"/>
    </source>
</evidence>
<keyword evidence="5" id="KW-1185">Reference proteome</keyword>
<feature type="compositionally biased region" description="Acidic residues" evidence="3">
    <location>
        <begin position="146"/>
        <end position="168"/>
    </location>
</feature>
<proteinExistence type="inferred from homology"/>
<dbReference type="EMBL" id="JADGJQ010000038">
    <property type="protein sequence ID" value="KAJ3176730.1"/>
    <property type="molecule type" value="Genomic_DNA"/>
</dbReference>
<comment type="similarity">
    <text evidence="1">Belongs to the TSR2 family.</text>
</comment>
<protein>
    <recommendedName>
        <fullName evidence="6">Pre-rRNA-processing protein TSR2</fullName>
    </recommendedName>
</protein>
<dbReference type="PANTHER" id="PTHR21250">
    <property type="entry name" value="PRE-RRNA-PROCESSING PROTEIN TSR2 HOMOLOG"/>
    <property type="match status" value="1"/>
</dbReference>
<evidence type="ECO:0000256" key="2">
    <source>
        <dbReference type="ARBA" id="ARBA00022552"/>
    </source>
</evidence>
<dbReference type="InterPro" id="IPR019398">
    <property type="entry name" value="Pre-rRNA_process_TSR2"/>
</dbReference>
<organism evidence="4 5">
    <name type="scientific">Geranomyces variabilis</name>
    <dbReference type="NCBI Taxonomy" id="109894"/>
    <lineage>
        <taxon>Eukaryota</taxon>
        <taxon>Fungi</taxon>
        <taxon>Fungi incertae sedis</taxon>
        <taxon>Chytridiomycota</taxon>
        <taxon>Chytridiomycota incertae sedis</taxon>
        <taxon>Chytridiomycetes</taxon>
        <taxon>Spizellomycetales</taxon>
        <taxon>Powellomycetaceae</taxon>
        <taxon>Geranomyces</taxon>
    </lineage>
</organism>
<feature type="region of interest" description="Disordered" evidence="3">
    <location>
        <begin position="130"/>
        <end position="204"/>
    </location>
</feature>
<dbReference type="GO" id="GO:0006364">
    <property type="term" value="P:rRNA processing"/>
    <property type="evidence" value="ECO:0007669"/>
    <property type="project" value="UniProtKB-KW"/>
</dbReference>